<dbReference type="PANTHER" id="PTHR30283:SF4">
    <property type="entry name" value="PEROXIDE STRESS RESISTANCE PROTEIN YAAA"/>
    <property type="match status" value="1"/>
</dbReference>
<organism evidence="2 3">
    <name type="scientific">Prevotella dentalis (strain ATCC 49559 / DSM 3688 / JCM 13448 / NCTC 12043 / ES 2772)</name>
    <name type="common">Mitsuokella dentalis</name>
    <dbReference type="NCBI Taxonomy" id="908937"/>
    <lineage>
        <taxon>Bacteria</taxon>
        <taxon>Pseudomonadati</taxon>
        <taxon>Bacteroidota</taxon>
        <taxon>Bacteroidia</taxon>
        <taxon>Bacteroidales</taxon>
        <taxon>Prevotellaceae</taxon>
        <taxon>Prevotella</taxon>
    </lineage>
</organism>
<accession>F9D4P3</accession>
<dbReference type="STRING" id="908937.Prede_1637"/>
<reference evidence="2 3" key="1">
    <citation type="submission" date="2011-04" db="EMBL/GenBank/DDBJ databases">
        <authorList>
            <person name="Muzny D."/>
            <person name="Qin X."/>
            <person name="Deng J."/>
            <person name="Jiang H."/>
            <person name="Liu Y."/>
            <person name="Qu J."/>
            <person name="Song X.-Z."/>
            <person name="Zhang L."/>
            <person name="Thornton R."/>
            <person name="Coyle M."/>
            <person name="Francisco L."/>
            <person name="Jackson L."/>
            <person name="Javaid M."/>
            <person name="Korchina V."/>
            <person name="Kovar C."/>
            <person name="Mata R."/>
            <person name="Mathew T."/>
            <person name="Ngo R."/>
            <person name="Nguyen L."/>
            <person name="Nguyen N."/>
            <person name="Okwuonu G."/>
            <person name="Ongeri F."/>
            <person name="Pham C."/>
            <person name="Simmons D."/>
            <person name="Wilczek-Boney K."/>
            <person name="Hale W."/>
            <person name="Jakkamsetti A."/>
            <person name="Pham P."/>
            <person name="Ruth R."/>
            <person name="San Lucas F."/>
            <person name="Warren J."/>
            <person name="Zhang J."/>
            <person name="Zhao Z."/>
            <person name="Zhou C."/>
            <person name="Zhu D."/>
            <person name="Lee S."/>
            <person name="Bess C."/>
            <person name="Blankenburg K."/>
            <person name="Forbes L."/>
            <person name="Fu Q."/>
            <person name="Gubbala S."/>
            <person name="Hirani K."/>
            <person name="Jayaseelan J.C."/>
            <person name="Lara F."/>
            <person name="Munidasa M."/>
            <person name="Palculict T."/>
            <person name="Patil S."/>
            <person name="Pu L.-L."/>
            <person name="Saada N."/>
            <person name="Tang L."/>
            <person name="Weissenberger G."/>
            <person name="Zhu Y."/>
            <person name="Hemphill L."/>
            <person name="Shang Y."/>
            <person name="Youmans B."/>
            <person name="Ayvaz T."/>
            <person name="Ross M."/>
            <person name="Santibanez J."/>
            <person name="Aqrawi P."/>
            <person name="Gross S."/>
            <person name="Joshi V."/>
            <person name="Fowler G."/>
            <person name="Nazareth L."/>
            <person name="Reid J."/>
            <person name="Worley K."/>
            <person name="Petrosino J."/>
            <person name="Highlander S."/>
            <person name="Gibbs R."/>
        </authorList>
    </citation>
    <scope>NUCLEOTIDE SEQUENCE [LARGE SCALE GENOMIC DNA]</scope>
    <source>
        <strain evidence="2 3">DSM 3688</strain>
    </source>
</reference>
<proteinExistence type="inferred from homology"/>
<dbReference type="Proteomes" id="UP000007820">
    <property type="component" value="Unassembled WGS sequence"/>
</dbReference>
<comment type="similarity">
    <text evidence="1">Belongs to the UPF0246 family.</text>
</comment>
<dbReference type="EMBL" id="AFPW01000026">
    <property type="protein sequence ID" value="EGQ13795.1"/>
    <property type="molecule type" value="Genomic_DNA"/>
</dbReference>
<dbReference type="eggNOG" id="COG3022">
    <property type="taxonomic scope" value="Bacteria"/>
</dbReference>
<dbReference type="GO" id="GO:0005829">
    <property type="term" value="C:cytosol"/>
    <property type="evidence" value="ECO:0007669"/>
    <property type="project" value="TreeGrafter"/>
</dbReference>
<dbReference type="InterPro" id="IPR005583">
    <property type="entry name" value="YaaA"/>
</dbReference>
<dbReference type="Pfam" id="PF03883">
    <property type="entry name" value="H2O2_YaaD"/>
    <property type="match status" value="1"/>
</dbReference>
<gene>
    <name evidence="2" type="primary">yaaA</name>
    <name evidence="2" type="ORF">HMPREF9136_1821</name>
</gene>
<dbReference type="PANTHER" id="PTHR30283">
    <property type="entry name" value="PEROXIDE STRESS RESPONSE PROTEIN YAAA"/>
    <property type="match status" value="1"/>
</dbReference>
<dbReference type="GO" id="GO:0033194">
    <property type="term" value="P:response to hydroperoxide"/>
    <property type="evidence" value="ECO:0007669"/>
    <property type="project" value="TreeGrafter"/>
</dbReference>
<protein>
    <recommendedName>
        <fullName evidence="1">UPF0246 protein HMPREF9136_1821</fullName>
    </recommendedName>
</protein>
<comment type="caution">
    <text evidence="2">The sequence shown here is derived from an EMBL/GenBank/DDBJ whole genome shotgun (WGS) entry which is preliminary data.</text>
</comment>
<evidence type="ECO:0000256" key="1">
    <source>
        <dbReference type="HAMAP-Rule" id="MF_00652"/>
    </source>
</evidence>
<evidence type="ECO:0000313" key="3">
    <source>
        <dbReference type="Proteomes" id="UP000007820"/>
    </source>
</evidence>
<evidence type="ECO:0000313" key="2">
    <source>
        <dbReference type="EMBL" id="EGQ13795.1"/>
    </source>
</evidence>
<dbReference type="HAMAP" id="MF_00652">
    <property type="entry name" value="UPF0246"/>
    <property type="match status" value="1"/>
</dbReference>
<sequence>MTGFAQKPYLCTATQTPKTADMQILLADAKLMNGRCTVQPQSVPMFDATAQAIAADLARMDAAELGDQLKCSPKLAAENWLRYQNFLLAERRPAIMAYSGQAYKHLRAATLSPSALDYAQEHLRITCYLYGLLRPLDGIASYRIVPTISLPATNDVPLFHFWRDKLTDLLIRRTLADDGVLVHLSTGEYEHLFDWRRLCRELRVVQPMFMVDSGGELAVQAVWAKACRGAMTRWLLEQQPTSAEALHEFGYEGFAWRPQLGEPAIPYFVREG</sequence>
<dbReference type="AlphaFoldDB" id="F9D4P3"/>
<name>F9D4P3_PREDD</name>